<gene>
    <name evidence="1" type="ORF">UU43_C0007G0005</name>
</gene>
<evidence type="ECO:0000313" key="2">
    <source>
        <dbReference type="Proteomes" id="UP000034190"/>
    </source>
</evidence>
<evidence type="ECO:0000313" key="1">
    <source>
        <dbReference type="EMBL" id="KKR91391.1"/>
    </source>
</evidence>
<comment type="caution">
    <text evidence="1">The sequence shown here is derived from an EMBL/GenBank/DDBJ whole genome shotgun (WGS) entry which is preliminary data.</text>
</comment>
<accession>A0A0G0UV28</accession>
<dbReference type="EMBL" id="LCAP01000007">
    <property type="protein sequence ID" value="KKR91391.1"/>
    <property type="molecule type" value="Genomic_DNA"/>
</dbReference>
<proteinExistence type="predicted"/>
<name>A0A0G0UV28_9BACT</name>
<sequence>MTIQNVKYLRLNNFRFSIVILHFEIFILNFHEQN</sequence>
<protein>
    <submittedName>
        <fullName evidence="1">Uncharacterized protein</fullName>
    </submittedName>
</protein>
<organism evidence="1 2">
    <name type="scientific">Candidatus Falkowbacteria bacterium GW2011_GWA2_41_14</name>
    <dbReference type="NCBI Taxonomy" id="1618635"/>
    <lineage>
        <taxon>Bacteria</taxon>
        <taxon>Candidatus Falkowiibacteriota</taxon>
    </lineage>
</organism>
<dbReference type="AlphaFoldDB" id="A0A0G0UV28"/>
<reference evidence="1 2" key="1">
    <citation type="journal article" date="2015" name="Nature">
        <title>rRNA introns, odd ribosomes, and small enigmatic genomes across a large radiation of phyla.</title>
        <authorList>
            <person name="Brown C.T."/>
            <person name="Hug L.A."/>
            <person name="Thomas B.C."/>
            <person name="Sharon I."/>
            <person name="Castelle C.J."/>
            <person name="Singh A."/>
            <person name="Wilkins M.J."/>
            <person name="Williams K.H."/>
            <person name="Banfield J.F."/>
        </authorList>
    </citation>
    <scope>NUCLEOTIDE SEQUENCE [LARGE SCALE GENOMIC DNA]</scope>
</reference>
<dbReference type="Proteomes" id="UP000034190">
    <property type="component" value="Unassembled WGS sequence"/>
</dbReference>